<reference evidence="6" key="1">
    <citation type="submission" date="2016-06" db="EMBL/GenBank/DDBJ databases">
        <authorList>
            <person name="Kjaerup R.B."/>
            <person name="Dalgaard T.S."/>
            <person name="Juul-Madsen H.R."/>
        </authorList>
    </citation>
    <scope>NUCLEOTIDE SEQUENCE</scope>
</reference>
<dbReference type="InterPro" id="IPR038456">
    <property type="entry name" value="Macin_sf"/>
</dbReference>
<keyword evidence="4" id="KW-1015">Disulfide bond</keyword>
<comment type="subcellular location">
    <subcellularLocation>
        <location evidence="1">Secreted</location>
    </subcellularLocation>
</comment>
<organism evidence="6">
    <name type="scientific">Ruditapes philippinarum</name>
    <name type="common">Japanese carpet shell</name>
    <name type="synonym">Venerupis philippinarum</name>
    <dbReference type="NCBI Taxonomy" id="129788"/>
    <lineage>
        <taxon>Eukaryota</taxon>
        <taxon>Metazoa</taxon>
        <taxon>Spiralia</taxon>
        <taxon>Lophotrochozoa</taxon>
        <taxon>Mollusca</taxon>
        <taxon>Bivalvia</taxon>
        <taxon>Autobranchia</taxon>
        <taxon>Heteroconchia</taxon>
        <taxon>Euheterodonta</taxon>
        <taxon>Imparidentia</taxon>
        <taxon>Neoheterodontei</taxon>
        <taxon>Venerida</taxon>
        <taxon>Veneroidea</taxon>
        <taxon>Veneridae</taxon>
        <taxon>Ruditapes</taxon>
    </lineage>
</organism>
<evidence type="ECO:0000313" key="6">
    <source>
        <dbReference type="EMBL" id="APY18889.1"/>
    </source>
</evidence>
<dbReference type="AlphaFoldDB" id="A0A1P8SD50"/>
<name>A0A1P8SD50_RUDPH</name>
<evidence type="ECO:0000256" key="1">
    <source>
        <dbReference type="ARBA" id="ARBA00004613"/>
    </source>
</evidence>
<evidence type="ECO:0000256" key="3">
    <source>
        <dbReference type="ARBA" id="ARBA00022525"/>
    </source>
</evidence>
<protein>
    <submittedName>
        <fullName evidence="6">Macin</fullName>
    </submittedName>
</protein>
<dbReference type="Gene3D" id="3.30.30.100">
    <property type="match status" value="1"/>
</dbReference>
<dbReference type="GO" id="GO:0006952">
    <property type="term" value="P:defense response"/>
    <property type="evidence" value="ECO:0007669"/>
    <property type="project" value="InterPro"/>
</dbReference>
<accession>A0A1P8SD50</accession>
<dbReference type="Pfam" id="PF14865">
    <property type="entry name" value="Macin"/>
    <property type="match status" value="1"/>
</dbReference>
<dbReference type="InterPro" id="IPR029230">
    <property type="entry name" value="Macin"/>
</dbReference>
<keyword evidence="3" id="KW-0964">Secreted</keyword>
<feature type="signal peptide" evidence="5">
    <location>
        <begin position="1"/>
        <end position="24"/>
    </location>
</feature>
<feature type="chain" id="PRO_5012433388" evidence="5">
    <location>
        <begin position="25"/>
        <end position="85"/>
    </location>
</feature>
<keyword evidence="5" id="KW-0732">Signal</keyword>
<dbReference type="GO" id="GO:0005576">
    <property type="term" value="C:extracellular region"/>
    <property type="evidence" value="ECO:0007669"/>
    <property type="project" value="UniProtKB-SubCell"/>
</dbReference>
<evidence type="ECO:0000256" key="2">
    <source>
        <dbReference type="ARBA" id="ARBA00010366"/>
    </source>
</evidence>
<proteinExistence type="evidence at transcript level"/>
<evidence type="ECO:0000256" key="4">
    <source>
        <dbReference type="ARBA" id="ARBA00023157"/>
    </source>
</evidence>
<sequence>MNKLIIISIVAVLMMCSVIPRGEAFIVTCYETWSRCTGWSSGGTGWLWKSCPDRCEELGYNTGTCRLAPSDCPLARQAYQCQCED</sequence>
<comment type="similarity">
    <text evidence="2">Belongs to the macin family.</text>
</comment>
<dbReference type="EMBL" id="KX454483">
    <property type="protein sequence ID" value="APY18889.1"/>
    <property type="molecule type" value="mRNA"/>
</dbReference>
<evidence type="ECO:0000256" key="5">
    <source>
        <dbReference type="SAM" id="SignalP"/>
    </source>
</evidence>